<feature type="compositionally biased region" description="Polar residues" evidence="1">
    <location>
        <begin position="115"/>
        <end position="131"/>
    </location>
</feature>
<sequence length="131" mass="14250">MKGMRRGKEEDDDGFGHDLAFGSCMIESITTLNGSSSSVSHAPFPFTQFSLLRAQLENKKIVLLASSTDNLDQTLPLPTLTNTPTLSEDEDVFATCGVEDDEDMLEGDNGFGRPTTMTHEVNDTIFSSSHS</sequence>
<keyword evidence="3" id="KW-1185">Reference proteome</keyword>
<comment type="caution">
    <text evidence="2">The sequence shown here is derived from an EMBL/GenBank/DDBJ whole genome shotgun (WGS) entry which is preliminary data.</text>
</comment>
<dbReference type="AlphaFoldDB" id="A0A8H5FFV3"/>
<name>A0A8H5FFV3_9AGAR</name>
<feature type="region of interest" description="Disordered" evidence="1">
    <location>
        <begin position="110"/>
        <end position="131"/>
    </location>
</feature>
<accession>A0A8H5FFV3</accession>
<dbReference type="EMBL" id="JAACJM010000238">
    <property type="protein sequence ID" value="KAF5335635.1"/>
    <property type="molecule type" value="Genomic_DNA"/>
</dbReference>
<organism evidence="2 3">
    <name type="scientific">Tetrapyrgos nigripes</name>
    <dbReference type="NCBI Taxonomy" id="182062"/>
    <lineage>
        <taxon>Eukaryota</taxon>
        <taxon>Fungi</taxon>
        <taxon>Dikarya</taxon>
        <taxon>Basidiomycota</taxon>
        <taxon>Agaricomycotina</taxon>
        <taxon>Agaricomycetes</taxon>
        <taxon>Agaricomycetidae</taxon>
        <taxon>Agaricales</taxon>
        <taxon>Marasmiineae</taxon>
        <taxon>Marasmiaceae</taxon>
        <taxon>Tetrapyrgos</taxon>
    </lineage>
</organism>
<evidence type="ECO:0000256" key="1">
    <source>
        <dbReference type="SAM" id="MobiDB-lite"/>
    </source>
</evidence>
<reference evidence="2 3" key="1">
    <citation type="journal article" date="2020" name="ISME J.">
        <title>Uncovering the hidden diversity of litter-decomposition mechanisms in mushroom-forming fungi.</title>
        <authorList>
            <person name="Floudas D."/>
            <person name="Bentzer J."/>
            <person name="Ahren D."/>
            <person name="Johansson T."/>
            <person name="Persson P."/>
            <person name="Tunlid A."/>
        </authorList>
    </citation>
    <scope>NUCLEOTIDE SEQUENCE [LARGE SCALE GENOMIC DNA]</scope>
    <source>
        <strain evidence="2 3">CBS 291.85</strain>
    </source>
</reference>
<proteinExistence type="predicted"/>
<gene>
    <name evidence="2" type="ORF">D9758_014793</name>
</gene>
<dbReference type="Proteomes" id="UP000559256">
    <property type="component" value="Unassembled WGS sequence"/>
</dbReference>
<protein>
    <submittedName>
        <fullName evidence="2">Uncharacterized protein</fullName>
    </submittedName>
</protein>
<evidence type="ECO:0000313" key="3">
    <source>
        <dbReference type="Proteomes" id="UP000559256"/>
    </source>
</evidence>
<evidence type="ECO:0000313" key="2">
    <source>
        <dbReference type="EMBL" id="KAF5335635.1"/>
    </source>
</evidence>